<dbReference type="Gene3D" id="1.10.10.10">
    <property type="entry name" value="Winged helix-like DNA-binding domain superfamily/Winged helix DNA-binding domain"/>
    <property type="match status" value="1"/>
</dbReference>
<dbReference type="SUPFAM" id="SSF52172">
    <property type="entry name" value="CheY-like"/>
    <property type="match status" value="1"/>
</dbReference>
<keyword evidence="3" id="KW-0805">Transcription regulation</keyword>
<organism evidence="10">
    <name type="scientific">Sulfurovum sp. enrichment culture clone C5</name>
    <dbReference type="NCBI Taxonomy" id="497650"/>
    <lineage>
        <taxon>Bacteria</taxon>
        <taxon>Pseudomonadati</taxon>
        <taxon>Campylobacterota</taxon>
        <taxon>Epsilonproteobacteria</taxon>
        <taxon>Campylobacterales</taxon>
        <taxon>Sulfurovaceae</taxon>
        <taxon>Sulfurovum</taxon>
        <taxon>environmental samples</taxon>
    </lineage>
</organism>
<proteinExistence type="predicted"/>
<dbReference type="GO" id="GO:0000156">
    <property type="term" value="F:phosphorelay response regulator activity"/>
    <property type="evidence" value="ECO:0007669"/>
    <property type="project" value="TreeGrafter"/>
</dbReference>
<name>A0A0S4XPH2_9BACT</name>
<dbReference type="GO" id="GO:0006355">
    <property type="term" value="P:regulation of DNA-templated transcription"/>
    <property type="evidence" value="ECO:0007669"/>
    <property type="project" value="InterPro"/>
</dbReference>
<dbReference type="PANTHER" id="PTHR48111">
    <property type="entry name" value="REGULATOR OF RPOS"/>
    <property type="match status" value="1"/>
</dbReference>
<evidence type="ECO:0000256" key="7">
    <source>
        <dbReference type="PROSITE-ProRule" id="PRU01091"/>
    </source>
</evidence>
<evidence type="ECO:0000259" key="9">
    <source>
        <dbReference type="PROSITE" id="PS51755"/>
    </source>
</evidence>
<keyword evidence="4 7" id="KW-0238">DNA-binding</keyword>
<feature type="modified residue" description="4-aspartylphosphate" evidence="6">
    <location>
        <position position="57"/>
    </location>
</feature>
<dbReference type="EMBL" id="FAXN01000047">
    <property type="protein sequence ID" value="CUV65829.1"/>
    <property type="molecule type" value="Genomic_DNA"/>
</dbReference>
<keyword evidence="5" id="KW-0804">Transcription</keyword>
<evidence type="ECO:0000256" key="4">
    <source>
        <dbReference type="ARBA" id="ARBA00023125"/>
    </source>
</evidence>
<dbReference type="GO" id="GO:0000976">
    <property type="term" value="F:transcription cis-regulatory region binding"/>
    <property type="evidence" value="ECO:0007669"/>
    <property type="project" value="TreeGrafter"/>
</dbReference>
<protein>
    <submittedName>
        <fullName evidence="10">Transcriptional regulatory protein ciaR</fullName>
    </submittedName>
</protein>
<evidence type="ECO:0000256" key="1">
    <source>
        <dbReference type="ARBA" id="ARBA00022553"/>
    </source>
</evidence>
<dbReference type="SMART" id="SM00448">
    <property type="entry name" value="REC"/>
    <property type="match status" value="1"/>
</dbReference>
<gene>
    <name evidence="10" type="ORF">BN3087_460002</name>
</gene>
<dbReference type="InterPro" id="IPR036388">
    <property type="entry name" value="WH-like_DNA-bd_sf"/>
</dbReference>
<feature type="domain" description="OmpR/PhoB-type" evidence="9">
    <location>
        <begin position="131"/>
        <end position="226"/>
    </location>
</feature>
<accession>A0A0S4XPH2</accession>
<evidence type="ECO:0000259" key="8">
    <source>
        <dbReference type="PROSITE" id="PS50110"/>
    </source>
</evidence>
<dbReference type="Pfam" id="PF00486">
    <property type="entry name" value="Trans_reg_C"/>
    <property type="match status" value="1"/>
</dbReference>
<dbReference type="InterPro" id="IPR001867">
    <property type="entry name" value="OmpR/PhoB-type_DNA-bd"/>
</dbReference>
<keyword evidence="2" id="KW-0902">Two-component regulatory system</keyword>
<dbReference type="Gene3D" id="3.40.50.2300">
    <property type="match status" value="1"/>
</dbReference>
<feature type="DNA-binding region" description="OmpR/PhoB-type" evidence="7">
    <location>
        <begin position="131"/>
        <end position="226"/>
    </location>
</feature>
<reference evidence="10" key="1">
    <citation type="submission" date="2015-11" db="EMBL/GenBank/DDBJ databases">
        <authorList>
            <person name="Zhang Y."/>
            <person name="Guo Z."/>
        </authorList>
    </citation>
    <scope>NUCLEOTIDE SEQUENCE</scope>
    <source>
        <strain evidence="10">BN30871</strain>
    </source>
</reference>
<dbReference type="GO" id="GO:0005829">
    <property type="term" value="C:cytosol"/>
    <property type="evidence" value="ECO:0007669"/>
    <property type="project" value="TreeGrafter"/>
</dbReference>
<evidence type="ECO:0000256" key="3">
    <source>
        <dbReference type="ARBA" id="ARBA00023015"/>
    </source>
</evidence>
<evidence type="ECO:0000256" key="6">
    <source>
        <dbReference type="PROSITE-ProRule" id="PRU00169"/>
    </source>
</evidence>
<evidence type="ECO:0000313" key="10">
    <source>
        <dbReference type="EMBL" id="CUV65829.1"/>
    </source>
</evidence>
<dbReference type="AlphaFoldDB" id="A0A0S4XPH2"/>
<dbReference type="InterPro" id="IPR011006">
    <property type="entry name" value="CheY-like_superfamily"/>
</dbReference>
<dbReference type="PANTHER" id="PTHR48111:SF21">
    <property type="entry name" value="DNA-BINDING DUAL MASTER TRANSCRIPTIONAL REGULATOR RPAA"/>
    <property type="match status" value="1"/>
</dbReference>
<dbReference type="PROSITE" id="PS51755">
    <property type="entry name" value="OMPR_PHOB"/>
    <property type="match status" value="1"/>
</dbReference>
<dbReference type="CDD" id="cd00383">
    <property type="entry name" value="trans_reg_C"/>
    <property type="match status" value="1"/>
</dbReference>
<evidence type="ECO:0000256" key="5">
    <source>
        <dbReference type="ARBA" id="ARBA00023163"/>
    </source>
</evidence>
<keyword evidence="1 6" id="KW-0597">Phosphoprotein</keyword>
<dbReference type="InterPro" id="IPR001789">
    <property type="entry name" value="Sig_transdc_resp-reg_receiver"/>
</dbReference>
<evidence type="ECO:0000256" key="2">
    <source>
        <dbReference type="ARBA" id="ARBA00023012"/>
    </source>
</evidence>
<feature type="domain" description="Response regulatory" evidence="8">
    <location>
        <begin position="8"/>
        <end position="122"/>
    </location>
</feature>
<sequence>MNKTKKVKIFLLEDDSNLNDTIVDFLESNNYAVDSAFDGEEAADLLYENSYDLLLLDVNVPKMNGFQLLKDARENGIKAPAVFITSLNSVDDLEEGFESGCDDYIRKPFELKELLIRVETLLKREFFHENKKFIEITEHIQYDIKNNELVVDERHINLGNKEARLLKLFMQHIGEIVSHEVIFQNLWDYDEEPSDTSLRTYIKNLRKVIGKDCIESVKKQGYKFITC</sequence>
<dbReference type="GO" id="GO:0032993">
    <property type="term" value="C:protein-DNA complex"/>
    <property type="evidence" value="ECO:0007669"/>
    <property type="project" value="TreeGrafter"/>
</dbReference>
<dbReference type="Pfam" id="PF00072">
    <property type="entry name" value="Response_reg"/>
    <property type="match status" value="1"/>
</dbReference>
<dbReference type="InterPro" id="IPR039420">
    <property type="entry name" value="WalR-like"/>
</dbReference>
<dbReference type="PROSITE" id="PS50110">
    <property type="entry name" value="RESPONSE_REGULATORY"/>
    <property type="match status" value="1"/>
</dbReference>
<dbReference type="SMART" id="SM00862">
    <property type="entry name" value="Trans_reg_C"/>
    <property type="match status" value="1"/>
</dbReference>